<reference evidence="2" key="1">
    <citation type="journal article" date="2023" name="Commun. Biol.">
        <title>Genome analysis of Parmales, the sister group of diatoms, reveals the evolutionary specialization of diatoms from phago-mixotrophs to photoautotrophs.</title>
        <authorList>
            <person name="Ban H."/>
            <person name="Sato S."/>
            <person name="Yoshikawa S."/>
            <person name="Yamada K."/>
            <person name="Nakamura Y."/>
            <person name="Ichinomiya M."/>
            <person name="Sato N."/>
            <person name="Blanc-Mathieu R."/>
            <person name="Endo H."/>
            <person name="Kuwata A."/>
            <person name="Ogata H."/>
        </authorList>
    </citation>
    <scope>NUCLEOTIDE SEQUENCE [LARGE SCALE GENOMIC DNA]</scope>
    <source>
        <strain evidence="2">NIES 3700</strain>
    </source>
</reference>
<keyword evidence="2" id="KW-1185">Reference proteome</keyword>
<protein>
    <submittedName>
        <fullName evidence="1">Uncharacterized protein</fullName>
    </submittedName>
</protein>
<comment type="caution">
    <text evidence="1">The sequence shown here is derived from an EMBL/GenBank/DDBJ whole genome shotgun (WGS) entry which is preliminary data.</text>
</comment>
<sequence length="169" mass="17432">MFGVQCNTGAASPIGLTSLVKPNTDYKVVAEYDSTTNLAKITVFGDLETTEESPVAVTATKDFGTSFPVDITKVGVGAGDLDGGSEGFDFSGDGQIESVIVSPLSVVATPLHGAVCSADGLSIDGVDDYADVTSFEFGGTTSFEVYVKYDSFNSASRVYDFGSGASIDN</sequence>
<dbReference type="AlphaFoldDB" id="A0A9W7E6A6"/>
<dbReference type="Proteomes" id="UP001165122">
    <property type="component" value="Unassembled WGS sequence"/>
</dbReference>
<dbReference type="EMBL" id="BRXW01000576">
    <property type="protein sequence ID" value="GMH67622.1"/>
    <property type="molecule type" value="Genomic_DNA"/>
</dbReference>
<gene>
    <name evidence="1" type="ORF">TrLO_g6501</name>
</gene>
<feature type="non-terminal residue" evidence="1">
    <location>
        <position position="169"/>
    </location>
</feature>
<evidence type="ECO:0000313" key="1">
    <source>
        <dbReference type="EMBL" id="GMH67622.1"/>
    </source>
</evidence>
<evidence type="ECO:0000313" key="2">
    <source>
        <dbReference type="Proteomes" id="UP001165122"/>
    </source>
</evidence>
<dbReference type="OrthoDB" id="201235at2759"/>
<proteinExistence type="predicted"/>
<accession>A0A9W7E6A6</accession>
<name>A0A9W7E6A6_9STRA</name>
<organism evidence="1 2">
    <name type="scientific">Triparma laevis f. longispina</name>
    <dbReference type="NCBI Taxonomy" id="1714387"/>
    <lineage>
        <taxon>Eukaryota</taxon>
        <taxon>Sar</taxon>
        <taxon>Stramenopiles</taxon>
        <taxon>Ochrophyta</taxon>
        <taxon>Bolidophyceae</taxon>
        <taxon>Parmales</taxon>
        <taxon>Triparmaceae</taxon>
        <taxon>Triparma</taxon>
    </lineage>
</organism>